<dbReference type="PROSITE" id="PS00107">
    <property type="entry name" value="PROTEIN_KINASE_ATP"/>
    <property type="match status" value="1"/>
</dbReference>
<keyword evidence="2" id="KW-0723">Serine/threonine-protein kinase</keyword>
<evidence type="ECO:0000313" key="12">
    <source>
        <dbReference type="EMBL" id="KAF6203549.1"/>
    </source>
</evidence>
<dbReference type="FunFam" id="1.10.510.10:FF:000571">
    <property type="entry name" value="Maternal embryonic leucine zipper kinase"/>
    <property type="match status" value="1"/>
</dbReference>
<evidence type="ECO:0000256" key="6">
    <source>
        <dbReference type="ARBA" id="ARBA00022840"/>
    </source>
</evidence>
<protein>
    <recommendedName>
        <fullName evidence="1">non-specific serine/threonine protein kinase</fullName>
        <ecNumber evidence="1">2.7.11.1</ecNumber>
    </recommendedName>
</protein>
<dbReference type="Pfam" id="PF00069">
    <property type="entry name" value="Pkinase"/>
    <property type="match status" value="1"/>
</dbReference>
<evidence type="ECO:0000256" key="8">
    <source>
        <dbReference type="ARBA" id="ARBA00048679"/>
    </source>
</evidence>
<comment type="catalytic activity">
    <reaction evidence="7">
        <text>L-threonyl-[protein] + ATP = O-phospho-L-threonyl-[protein] + ADP + H(+)</text>
        <dbReference type="Rhea" id="RHEA:46608"/>
        <dbReference type="Rhea" id="RHEA-COMP:11060"/>
        <dbReference type="Rhea" id="RHEA-COMP:11605"/>
        <dbReference type="ChEBI" id="CHEBI:15378"/>
        <dbReference type="ChEBI" id="CHEBI:30013"/>
        <dbReference type="ChEBI" id="CHEBI:30616"/>
        <dbReference type="ChEBI" id="CHEBI:61977"/>
        <dbReference type="ChEBI" id="CHEBI:456216"/>
        <dbReference type="EC" id="2.7.11.1"/>
    </reaction>
</comment>
<dbReference type="EMBL" id="WIXP02000010">
    <property type="protein sequence ID" value="KAF6203549.1"/>
    <property type="molecule type" value="Genomic_DNA"/>
</dbReference>
<comment type="catalytic activity">
    <reaction evidence="8">
        <text>L-seryl-[protein] + ATP = O-phospho-L-seryl-[protein] + ADP + H(+)</text>
        <dbReference type="Rhea" id="RHEA:17989"/>
        <dbReference type="Rhea" id="RHEA-COMP:9863"/>
        <dbReference type="Rhea" id="RHEA-COMP:11604"/>
        <dbReference type="ChEBI" id="CHEBI:15378"/>
        <dbReference type="ChEBI" id="CHEBI:29999"/>
        <dbReference type="ChEBI" id="CHEBI:30616"/>
        <dbReference type="ChEBI" id="CHEBI:83421"/>
        <dbReference type="ChEBI" id="CHEBI:456216"/>
        <dbReference type="EC" id="2.7.11.1"/>
    </reaction>
</comment>
<dbReference type="AlphaFoldDB" id="A0A8S9X4Z4"/>
<keyword evidence="3" id="KW-0808">Transferase</keyword>
<keyword evidence="13" id="KW-1185">Reference proteome</keyword>
<feature type="domain" description="Protein kinase" evidence="11">
    <location>
        <begin position="320"/>
        <end position="570"/>
    </location>
</feature>
<proteinExistence type="predicted"/>
<dbReference type="PROSITE" id="PS50011">
    <property type="entry name" value="PROTEIN_KINASE_DOM"/>
    <property type="match status" value="1"/>
</dbReference>
<dbReference type="GO" id="GO:0005737">
    <property type="term" value="C:cytoplasm"/>
    <property type="evidence" value="ECO:0007669"/>
    <property type="project" value="UniProtKB-ARBA"/>
</dbReference>
<evidence type="ECO:0000313" key="13">
    <source>
        <dbReference type="Proteomes" id="UP000466442"/>
    </source>
</evidence>
<dbReference type="FunFam" id="3.30.200.20:FF:000042">
    <property type="entry name" value="Aurora kinase A"/>
    <property type="match status" value="1"/>
</dbReference>
<evidence type="ECO:0000256" key="7">
    <source>
        <dbReference type="ARBA" id="ARBA00047899"/>
    </source>
</evidence>
<evidence type="ECO:0000256" key="3">
    <source>
        <dbReference type="ARBA" id="ARBA00022679"/>
    </source>
</evidence>
<keyword evidence="4 9" id="KW-0547">Nucleotide-binding</keyword>
<accession>A0A8S9X4Z4</accession>
<evidence type="ECO:0000256" key="4">
    <source>
        <dbReference type="ARBA" id="ARBA00022741"/>
    </source>
</evidence>
<dbReference type="Proteomes" id="UP000466442">
    <property type="component" value="Unassembled WGS sequence"/>
</dbReference>
<organism evidence="12 13">
    <name type="scientific">Apolygus lucorum</name>
    <name type="common">Small green plant bug</name>
    <name type="synonym">Lygocoris lucorum</name>
    <dbReference type="NCBI Taxonomy" id="248454"/>
    <lineage>
        <taxon>Eukaryota</taxon>
        <taxon>Metazoa</taxon>
        <taxon>Ecdysozoa</taxon>
        <taxon>Arthropoda</taxon>
        <taxon>Hexapoda</taxon>
        <taxon>Insecta</taxon>
        <taxon>Pterygota</taxon>
        <taxon>Neoptera</taxon>
        <taxon>Paraneoptera</taxon>
        <taxon>Hemiptera</taxon>
        <taxon>Heteroptera</taxon>
        <taxon>Panheteroptera</taxon>
        <taxon>Cimicomorpha</taxon>
        <taxon>Miridae</taxon>
        <taxon>Mirini</taxon>
        <taxon>Apolygus</taxon>
    </lineage>
</organism>
<dbReference type="GO" id="GO:0004674">
    <property type="term" value="F:protein serine/threonine kinase activity"/>
    <property type="evidence" value="ECO:0007669"/>
    <property type="project" value="UniProtKB-KW"/>
</dbReference>
<evidence type="ECO:0000256" key="2">
    <source>
        <dbReference type="ARBA" id="ARBA00022527"/>
    </source>
</evidence>
<dbReference type="InterPro" id="IPR000719">
    <property type="entry name" value="Prot_kinase_dom"/>
</dbReference>
<dbReference type="PROSITE" id="PS00108">
    <property type="entry name" value="PROTEIN_KINASE_ST"/>
    <property type="match status" value="1"/>
</dbReference>
<dbReference type="PANTHER" id="PTHR22983:SF6">
    <property type="entry name" value="SERINE_THREONINE-PROTEIN KINASE 36"/>
    <property type="match status" value="1"/>
</dbReference>
<evidence type="ECO:0000256" key="10">
    <source>
        <dbReference type="SAM" id="MobiDB-lite"/>
    </source>
</evidence>
<dbReference type="SMART" id="SM00220">
    <property type="entry name" value="S_TKc"/>
    <property type="match status" value="1"/>
</dbReference>
<evidence type="ECO:0000256" key="1">
    <source>
        <dbReference type="ARBA" id="ARBA00012513"/>
    </source>
</evidence>
<dbReference type="PANTHER" id="PTHR22983">
    <property type="entry name" value="PROTEIN KINASE RELATED"/>
    <property type="match status" value="1"/>
</dbReference>
<keyword evidence="5" id="KW-0418">Kinase</keyword>
<dbReference type="GO" id="GO:0007224">
    <property type="term" value="P:smoothened signaling pathway"/>
    <property type="evidence" value="ECO:0007669"/>
    <property type="project" value="TreeGrafter"/>
</dbReference>
<sequence>MESWKKATETTADLADAMTEAMNRMGEFFRNAQPPVQGTPTQQQRDLPRSLFLEIEPWNPDEPDAISAASFFAEVDQATHDLDQEQRLRFLRTRLRGGAKRFLQEDLGAQPYDHLRNAILKWYEDEDPEKAMVRLWTTKRQPEESIRRFAEKLMITAKTAVRYEITLTDAQRKEWVKTKTLRAFIRGINKEISPFLQSSLPDTLEEAVKRAEDLEDAIQREKTNDLRLSHSAQASSAEKKFGSLLGNYGELESDRMYDIVDIQDFGNSLASVICCKVCGGQVDFTVETRVGVAAQIQVSCRTSHRITFHWMVRNLTMDQYQILNAIGEGSFGRVFKARRKADLTVVAIKLISKYGRSQRELTTLRKECEIQRNLEHPNIIRMLDAFETENEIGVVTEFAFQDLNVLLAKNGFLKEDRATQIVCDLVSALHYLHSHRVLHRDLKPQNVLLGENNVAKLCDFGFARNMSIGTHVLTSIKGTPLYMAPELMEESPYDHNADLWSLGCIAYEMVVGSPPFTTTSILHLIQMIRHEKIKWPTHVTLNCQSLLKGLLHKDPSKRLTWPHLLQHPFVHGNILITGHEGNGLTAQLTESQVLTKESQKKDLAQKTSKKHSNRYNAQQLAAGSEPLKTSKEPVNLMDLQKHMQLYKYMNKMSISQSSELYYDSSHLEDDLKEAMNCDESENVTILEADEWLAFLQRSMEELMEGDSEFAKDPGFLNMVCRALSLKFPQVIQYTAALLALPFSLENISQDDLEKIRNVYSEIKLVSKLVYASKLIIIRTDNDNNLSSDQLKALENIFLVITYLVHADDSMLKQFCTLSQALSLTQHLMFMFKLRRRNEAVALHLVAILSHVLRRLPDYCCIVEEVIKGLDNPEAEIRSLMSLDNETLCVRTLTLITLMSQVCPVTLMSFLSRKLVKEIDNLSKWPQGNVSIEAKKAQKEIHFLSKSKALDEREV</sequence>
<dbReference type="GO" id="GO:0005524">
    <property type="term" value="F:ATP binding"/>
    <property type="evidence" value="ECO:0007669"/>
    <property type="project" value="UniProtKB-UniRule"/>
</dbReference>
<dbReference type="EC" id="2.7.11.1" evidence="1"/>
<evidence type="ECO:0000259" key="11">
    <source>
        <dbReference type="PROSITE" id="PS50011"/>
    </source>
</evidence>
<feature type="binding site" evidence="9">
    <location>
        <position position="349"/>
    </location>
    <ligand>
        <name>ATP</name>
        <dbReference type="ChEBI" id="CHEBI:30616"/>
    </ligand>
</feature>
<dbReference type="InterPro" id="IPR017441">
    <property type="entry name" value="Protein_kinase_ATP_BS"/>
</dbReference>
<dbReference type="SUPFAM" id="SSF56112">
    <property type="entry name" value="Protein kinase-like (PK-like)"/>
    <property type="match status" value="1"/>
</dbReference>
<gene>
    <name evidence="12" type="ORF">GE061_001881</name>
</gene>
<keyword evidence="6 9" id="KW-0067">ATP-binding</keyword>
<reference evidence="12" key="1">
    <citation type="journal article" date="2021" name="Mol. Ecol. Resour.">
        <title>Apolygus lucorum genome provides insights into omnivorousness and mesophyll feeding.</title>
        <authorList>
            <person name="Liu Y."/>
            <person name="Liu H."/>
            <person name="Wang H."/>
            <person name="Huang T."/>
            <person name="Liu B."/>
            <person name="Yang B."/>
            <person name="Yin L."/>
            <person name="Li B."/>
            <person name="Zhang Y."/>
            <person name="Zhang S."/>
            <person name="Jiang F."/>
            <person name="Zhang X."/>
            <person name="Ren Y."/>
            <person name="Wang B."/>
            <person name="Wang S."/>
            <person name="Lu Y."/>
            <person name="Wu K."/>
            <person name="Fan W."/>
            <person name="Wang G."/>
        </authorList>
    </citation>
    <scope>NUCLEOTIDE SEQUENCE</scope>
    <source>
        <strain evidence="12">12Hb</strain>
    </source>
</reference>
<name>A0A8S9X4Z4_APOLU</name>
<evidence type="ECO:0000256" key="5">
    <source>
        <dbReference type="ARBA" id="ARBA00022777"/>
    </source>
</evidence>
<dbReference type="OrthoDB" id="266718at2759"/>
<dbReference type="InterPro" id="IPR011009">
    <property type="entry name" value="Kinase-like_dom_sf"/>
</dbReference>
<evidence type="ECO:0000256" key="9">
    <source>
        <dbReference type="PROSITE-ProRule" id="PRU10141"/>
    </source>
</evidence>
<dbReference type="InterPro" id="IPR008271">
    <property type="entry name" value="Ser/Thr_kinase_AS"/>
</dbReference>
<feature type="region of interest" description="Disordered" evidence="10">
    <location>
        <begin position="597"/>
        <end position="625"/>
    </location>
</feature>
<comment type="caution">
    <text evidence="12">The sequence shown here is derived from an EMBL/GenBank/DDBJ whole genome shotgun (WGS) entry which is preliminary data.</text>
</comment>
<dbReference type="Gene3D" id="1.10.510.10">
    <property type="entry name" value="Transferase(Phosphotransferase) domain 1"/>
    <property type="match status" value="1"/>
</dbReference>